<keyword evidence="1" id="KW-0472">Membrane</keyword>
<keyword evidence="3" id="KW-1185">Reference proteome</keyword>
<dbReference type="Proteomes" id="UP000245375">
    <property type="component" value="Unassembled WGS sequence"/>
</dbReference>
<reference evidence="2 3" key="2">
    <citation type="submission" date="2018-05" db="EMBL/GenBank/DDBJ databases">
        <title>Algibacter marinivivus sp. nov., isolated from sample around a algae.</title>
        <authorList>
            <person name="Zhong X."/>
        </authorList>
    </citation>
    <scope>NUCLEOTIDE SEQUENCE [LARGE SCALE GENOMIC DNA]</scope>
    <source>
        <strain evidence="2 3">ZY111</strain>
    </source>
</reference>
<reference evidence="3" key="1">
    <citation type="submission" date="2018-05" db="EMBL/GenBank/DDBJ databases">
        <title>Algibacter marinivivus sp. nov., isolated from sample around a algae.</title>
        <authorList>
            <person name="Lu D."/>
        </authorList>
    </citation>
    <scope>NUCLEOTIDE SEQUENCE [LARGE SCALE GENOMIC DNA]</scope>
    <source>
        <strain evidence="3">ZY111</strain>
    </source>
</reference>
<evidence type="ECO:0000313" key="3">
    <source>
        <dbReference type="Proteomes" id="UP000245375"/>
    </source>
</evidence>
<dbReference type="PANTHER" id="PTHR33639">
    <property type="entry name" value="THIOL-DISULFIDE OXIDOREDUCTASE DCC"/>
    <property type="match status" value="1"/>
</dbReference>
<dbReference type="PANTHER" id="PTHR33639:SF2">
    <property type="entry name" value="DUF393 DOMAIN-CONTAINING PROTEIN"/>
    <property type="match status" value="1"/>
</dbReference>
<proteinExistence type="predicted"/>
<dbReference type="GO" id="GO:0015035">
    <property type="term" value="F:protein-disulfide reductase activity"/>
    <property type="evidence" value="ECO:0007669"/>
    <property type="project" value="InterPro"/>
</dbReference>
<feature type="transmembrane region" description="Helical" evidence="1">
    <location>
        <begin position="94"/>
        <end position="114"/>
    </location>
</feature>
<dbReference type="OrthoDB" id="9785438at2"/>
<evidence type="ECO:0000256" key="1">
    <source>
        <dbReference type="SAM" id="Phobius"/>
    </source>
</evidence>
<name>A0A2U2X426_9FLAO</name>
<gene>
    <name evidence="2" type="ORF">DIS18_09640</name>
</gene>
<accession>A0A2U2X426</accession>
<dbReference type="InterPro" id="IPR007263">
    <property type="entry name" value="DCC1-like"/>
</dbReference>
<keyword evidence="1" id="KW-1133">Transmembrane helix</keyword>
<evidence type="ECO:0000313" key="2">
    <source>
        <dbReference type="EMBL" id="PWH82504.1"/>
    </source>
</evidence>
<organism evidence="2 3">
    <name type="scientific">Algibacter marinivivus</name>
    <dbReference type="NCBI Taxonomy" id="2100723"/>
    <lineage>
        <taxon>Bacteria</taxon>
        <taxon>Pseudomonadati</taxon>
        <taxon>Bacteroidota</taxon>
        <taxon>Flavobacteriia</taxon>
        <taxon>Flavobacteriales</taxon>
        <taxon>Flavobacteriaceae</taxon>
        <taxon>Algibacter</taxon>
    </lineage>
</organism>
<dbReference type="RefSeq" id="WP_109352871.1">
    <property type="nucleotide sequence ID" value="NZ_QFRI01000002.1"/>
</dbReference>
<dbReference type="EMBL" id="QFRI01000002">
    <property type="protein sequence ID" value="PWH82504.1"/>
    <property type="molecule type" value="Genomic_DNA"/>
</dbReference>
<dbReference type="InterPro" id="IPR052927">
    <property type="entry name" value="DCC_oxidoreductase"/>
</dbReference>
<keyword evidence="1" id="KW-0812">Transmembrane</keyword>
<sequence>MNFGVPTNKKLILFDGVCNLCNSSVLYVIKRDKRNLFLFAPLQSEVGKQIIEKFNIDTNKVDSIILYNPEKDTINYKSKAALKVASQLGFPTNILSIFLIIPSFISNWVYDFIARNRYKWYGKKEACMIPTPELRSKFLD</sequence>
<dbReference type="AlphaFoldDB" id="A0A2U2X426"/>
<dbReference type="Pfam" id="PF04134">
    <property type="entry name" value="DCC1-like"/>
    <property type="match status" value="1"/>
</dbReference>
<comment type="caution">
    <text evidence="2">The sequence shown here is derived from an EMBL/GenBank/DDBJ whole genome shotgun (WGS) entry which is preliminary data.</text>
</comment>
<protein>
    <submittedName>
        <fullName evidence="2">Thiol-disulfide oxidoreductase</fullName>
    </submittedName>
</protein>